<dbReference type="InterPro" id="IPR052336">
    <property type="entry name" value="MlaD_Phospholipid_Transporter"/>
</dbReference>
<dbReference type="PANTHER" id="PTHR33371">
    <property type="entry name" value="INTERMEMBRANE PHOSPHOLIPID TRANSPORT SYSTEM BINDING PROTEIN MLAD-RELATED"/>
    <property type="match status" value="1"/>
</dbReference>
<evidence type="ECO:0000313" key="4">
    <source>
        <dbReference type="Proteomes" id="UP001428817"/>
    </source>
</evidence>
<feature type="domain" description="Mce/MlaD" evidence="2">
    <location>
        <begin position="37"/>
        <end position="110"/>
    </location>
</feature>
<protein>
    <recommendedName>
        <fullName evidence="2">Mce/MlaD domain-containing protein</fullName>
    </recommendedName>
</protein>
<proteinExistence type="predicted"/>
<gene>
    <name evidence="3" type="ORF">GCM10023321_14730</name>
</gene>
<organism evidence="3 4">
    <name type="scientific">Pseudonocardia eucalypti</name>
    <dbReference type="NCBI Taxonomy" id="648755"/>
    <lineage>
        <taxon>Bacteria</taxon>
        <taxon>Bacillati</taxon>
        <taxon>Actinomycetota</taxon>
        <taxon>Actinomycetes</taxon>
        <taxon>Pseudonocardiales</taxon>
        <taxon>Pseudonocardiaceae</taxon>
        <taxon>Pseudonocardia</taxon>
    </lineage>
</organism>
<keyword evidence="4" id="KW-1185">Reference proteome</keyword>
<reference evidence="4" key="1">
    <citation type="journal article" date="2019" name="Int. J. Syst. Evol. Microbiol.">
        <title>The Global Catalogue of Microorganisms (GCM) 10K type strain sequencing project: providing services to taxonomists for standard genome sequencing and annotation.</title>
        <authorList>
            <consortium name="The Broad Institute Genomics Platform"/>
            <consortium name="The Broad Institute Genome Sequencing Center for Infectious Disease"/>
            <person name="Wu L."/>
            <person name="Ma J."/>
        </authorList>
    </citation>
    <scope>NUCLEOTIDE SEQUENCE [LARGE SCALE GENOMIC DNA]</scope>
    <source>
        <strain evidence="4">JCM 18303</strain>
    </source>
</reference>
<accession>A0ABP9PQL1</accession>
<dbReference type="RefSeq" id="WP_185060991.1">
    <property type="nucleotide sequence ID" value="NZ_BAABJP010000005.1"/>
</dbReference>
<dbReference type="InterPro" id="IPR003399">
    <property type="entry name" value="Mce/MlaD"/>
</dbReference>
<dbReference type="Proteomes" id="UP001428817">
    <property type="component" value="Unassembled WGS sequence"/>
</dbReference>
<sequence>MPTFRSTLRRAVFVGLVLALLAGIAVVVSRDRPPRPAVVAMFADASPLRVGNTVRSHGVKIGQIGEIGLDRGRARVVLQLDETVPVHTDARATIRPVSLLGERYVDLEPGSATAPLMADAGAIPLEHTASSVDLDQVLDSLDDPTSTALAAMVTTLGTGLTDNGQRLRDTLAALTPALRETDQLVDVLNQQNAALNQLIDLSSPVAAAVAGSDGADLDRMVGETRRTLGAVADRREQLTASLDQLPASLDKARRTFYTLGGLAGQLTPTLRSLRPVTGDLRDIAGELHGFADAADPAVSSLRPVLTKARSMLDAVRPVAADLRAGSGDLRRASSGLRAAGGALADQMGNVLSFLTGWALCTNGYDATGHYFRAYLTIDRDTAGKVLPDLLPGSAEAVRRLAPLDRPPGTGSNKIGKPPKSGPGSGGEGDATGLTPAQEGDMFNQLLGGGR</sequence>
<dbReference type="Pfam" id="PF02470">
    <property type="entry name" value="MlaD"/>
    <property type="match status" value="1"/>
</dbReference>
<dbReference type="PANTHER" id="PTHR33371:SF4">
    <property type="entry name" value="INTERMEMBRANE PHOSPHOLIPID TRANSPORT SYSTEM BINDING PROTEIN MLAD"/>
    <property type="match status" value="1"/>
</dbReference>
<dbReference type="EMBL" id="BAABJP010000005">
    <property type="protein sequence ID" value="GAA5149992.1"/>
    <property type="molecule type" value="Genomic_DNA"/>
</dbReference>
<name>A0ABP9PQL1_9PSEU</name>
<feature type="region of interest" description="Disordered" evidence="1">
    <location>
        <begin position="401"/>
        <end position="450"/>
    </location>
</feature>
<evidence type="ECO:0000259" key="2">
    <source>
        <dbReference type="Pfam" id="PF02470"/>
    </source>
</evidence>
<evidence type="ECO:0000256" key="1">
    <source>
        <dbReference type="SAM" id="MobiDB-lite"/>
    </source>
</evidence>
<comment type="caution">
    <text evidence="3">The sequence shown here is derived from an EMBL/GenBank/DDBJ whole genome shotgun (WGS) entry which is preliminary data.</text>
</comment>
<evidence type="ECO:0000313" key="3">
    <source>
        <dbReference type="EMBL" id="GAA5149992.1"/>
    </source>
</evidence>